<dbReference type="GO" id="GO:0003676">
    <property type="term" value="F:nucleic acid binding"/>
    <property type="evidence" value="ECO:0007669"/>
    <property type="project" value="InterPro"/>
</dbReference>
<evidence type="ECO:0000256" key="10">
    <source>
        <dbReference type="SAM" id="MobiDB-lite"/>
    </source>
</evidence>
<evidence type="ECO:0000256" key="4">
    <source>
        <dbReference type="ARBA" id="ARBA00022801"/>
    </source>
</evidence>
<evidence type="ECO:0000256" key="5">
    <source>
        <dbReference type="ARBA" id="ARBA00022839"/>
    </source>
</evidence>
<dbReference type="PANTHER" id="PTHR13620:SF109">
    <property type="entry name" value="3'-5' EXONUCLEASE"/>
    <property type="match status" value="1"/>
</dbReference>
<evidence type="ECO:0000256" key="8">
    <source>
        <dbReference type="ARBA" id="ARBA00040531"/>
    </source>
</evidence>
<evidence type="ECO:0000256" key="6">
    <source>
        <dbReference type="ARBA" id="ARBA00022842"/>
    </source>
</evidence>
<dbReference type="GO" id="GO:0008408">
    <property type="term" value="F:3'-5' exonuclease activity"/>
    <property type="evidence" value="ECO:0007669"/>
    <property type="project" value="InterPro"/>
</dbReference>
<keyword evidence="3" id="KW-0479">Metal-binding</keyword>
<keyword evidence="13" id="KW-1185">Reference proteome</keyword>
<name>A0A165N8Q5_EXIGL</name>
<feature type="region of interest" description="Disordered" evidence="10">
    <location>
        <begin position="314"/>
        <end position="374"/>
    </location>
</feature>
<dbReference type="PANTHER" id="PTHR13620">
    <property type="entry name" value="3-5 EXONUCLEASE"/>
    <property type="match status" value="1"/>
</dbReference>
<dbReference type="Gene3D" id="3.30.420.10">
    <property type="entry name" value="Ribonuclease H-like superfamily/Ribonuclease H"/>
    <property type="match status" value="1"/>
</dbReference>
<dbReference type="SMART" id="SM00474">
    <property type="entry name" value="35EXOc"/>
    <property type="match status" value="1"/>
</dbReference>
<organism evidence="12 13">
    <name type="scientific">Exidia glandulosa HHB12029</name>
    <dbReference type="NCBI Taxonomy" id="1314781"/>
    <lineage>
        <taxon>Eukaryota</taxon>
        <taxon>Fungi</taxon>
        <taxon>Dikarya</taxon>
        <taxon>Basidiomycota</taxon>
        <taxon>Agaricomycotina</taxon>
        <taxon>Agaricomycetes</taxon>
        <taxon>Auriculariales</taxon>
        <taxon>Exidiaceae</taxon>
        <taxon>Exidia</taxon>
    </lineage>
</organism>
<proteinExistence type="predicted"/>
<dbReference type="InterPro" id="IPR002562">
    <property type="entry name" value="3'-5'_exonuclease_dom"/>
</dbReference>
<feature type="region of interest" description="Disordered" evidence="10">
    <location>
        <begin position="31"/>
        <end position="58"/>
    </location>
</feature>
<dbReference type="InParanoid" id="A0A165N8Q5"/>
<dbReference type="STRING" id="1314781.A0A165N8Q5"/>
<keyword evidence="5" id="KW-0269">Exonuclease</keyword>
<accession>A0A165N8Q5</accession>
<keyword evidence="4" id="KW-0378">Hydrolase</keyword>
<evidence type="ECO:0000256" key="7">
    <source>
        <dbReference type="ARBA" id="ARBA00023242"/>
    </source>
</evidence>
<keyword evidence="7" id="KW-0539">Nucleus</keyword>
<dbReference type="AlphaFoldDB" id="A0A165N8Q5"/>
<dbReference type="OrthoDB" id="1920326at2759"/>
<gene>
    <name evidence="12" type="ORF">EXIGLDRAFT_157026</name>
</gene>
<evidence type="ECO:0000313" key="13">
    <source>
        <dbReference type="Proteomes" id="UP000077266"/>
    </source>
</evidence>
<dbReference type="GO" id="GO:0005634">
    <property type="term" value="C:nucleus"/>
    <property type="evidence" value="ECO:0007669"/>
    <property type="project" value="UniProtKB-SubCell"/>
</dbReference>
<dbReference type="GO" id="GO:0046872">
    <property type="term" value="F:metal ion binding"/>
    <property type="evidence" value="ECO:0007669"/>
    <property type="project" value="UniProtKB-KW"/>
</dbReference>
<evidence type="ECO:0000313" key="12">
    <source>
        <dbReference type="EMBL" id="KZW00383.1"/>
    </source>
</evidence>
<dbReference type="Proteomes" id="UP000077266">
    <property type="component" value="Unassembled WGS sequence"/>
</dbReference>
<evidence type="ECO:0000256" key="1">
    <source>
        <dbReference type="ARBA" id="ARBA00004123"/>
    </source>
</evidence>
<dbReference type="Pfam" id="PF01612">
    <property type="entry name" value="DNA_pol_A_exo1"/>
    <property type="match status" value="1"/>
</dbReference>
<keyword evidence="2" id="KW-0540">Nuclease</keyword>
<dbReference type="GO" id="GO:0006139">
    <property type="term" value="P:nucleobase-containing compound metabolic process"/>
    <property type="evidence" value="ECO:0007669"/>
    <property type="project" value="InterPro"/>
</dbReference>
<protein>
    <recommendedName>
        <fullName evidence="8">3'-5' exonuclease</fullName>
    </recommendedName>
    <alternativeName>
        <fullName evidence="9">Werner Syndrome-like exonuclease</fullName>
    </alternativeName>
</protein>
<keyword evidence="6" id="KW-0460">Magnesium</keyword>
<dbReference type="InterPro" id="IPR051132">
    <property type="entry name" value="3-5_Exonuclease_domain"/>
</dbReference>
<dbReference type="InterPro" id="IPR036397">
    <property type="entry name" value="RNaseH_sf"/>
</dbReference>
<sequence>MNLSPKRIPSGGYAARIISALDAEFAQPHLSPPRYVQPARPSQRRFYSPAPHATTSDRPKLHPFILQREPTAPVILQPSNAPKSQYVSDMAAARAMQTAQRDREKAAFRAMKNYDCKEVEETAPAIVYSRDEEEIDELIGTLNGPLGFDLEWRPNFVKKGKEHKTATIQICDSRIIIVAQISALQRVPQNLKKVIEDKDIAKCGLNILNDGQKLYRDYGVVAKGLVELGTMASQADPSSNRFGRPSLGTLVGRYLKRNLLKGSVRMSNWEAQLDANQVKYAANDAYCGLALYNHFVALAEKNDRTLKPTQFTLNVNPPPKATSFLPPSAASTSRASMTASTSSRMDVDEEGSVTTTTTKRVRKTSATKTTTDKPSIRPSYLRAYTLWRESNMPLDDLCGALRTPDNPLKRSTVISYLVEAVRTDTSLPYERSVLLEMVNMDAYAQKRYRSWIKSVSSS</sequence>
<dbReference type="CDD" id="cd06141">
    <property type="entry name" value="WRN_exo"/>
    <property type="match status" value="1"/>
</dbReference>
<dbReference type="SUPFAM" id="SSF53098">
    <property type="entry name" value="Ribonuclease H-like"/>
    <property type="match status" value="1"/>
</dbReference>
<evidence type="ECO:0000256" key="9">
    <source>
        <dbReference type="ARBA" id="ARBA00042761"/>
    </source>
</evidence>
<evidence type="ECO:0000256" key="3">
    <source>
        <dbReference type="ARBA" id="ARBA00022723"/>
    </source>
</evidence>
<reference evidence="12 13" key="1">
    <citation type="journal article" date="2016" name="Mol. Biol. Evol.">
        <title>Comparative Genomics of Early-Diverging Mushroom-Forming Fungi Provides Insights into the Origins of Lignocellulose Decay Capabilities.</title>
        <authorList>
            <person name="Nagy L.G."/>
            <person name="Riley R."/>
            <person name="Tritt A."/>
            <person name="Adam C."/>
            <person name="Daum C."/>
            <person name="Floudas D."/>
            <person name="Sun H."/>
            <person name="Yadav J.S."/>
            <person name="Pangilinan J."/>
            <person name="Larsson K.H."/>
            <person name="Matsuura K."/>
            <person name="Barry K."/>
            <person name="Labutti K."/>
            <person name="Kuo R."/>
            <person name="Ohm R.A."/>
            <person name="Bhattacharya S.S."/>
            <person name="Shirouzu T."/>
            <person name="Yoshinaga Y."/>
            <person name="Martin F.M."/>
            <person name="Grigoriev I.V."/>
            <person name="Hibbett D.S."/>
        </authorList>
    </citation>
    <scope>NUCLEOTIDE SEQUENCE [LARGE SCALE GENOMIC DNA]</scope>
    <source>
        <strain evidence="12 13">HHB12029</strain>
    </source>
</reference>
<feature type="compositionally biased region" description="Low complexity" evidence="10">
    <location>
        <begin position="328"/>
        <end position="344"/>
    </location>
</feature>
<evidence type="ECO:0000256" key="2">
    <source>
        <dbReference type="ARBA" id="ARBA00022722"/>
    </source>
</evidence>
<evidence type="ECO:0000259" key="11">
    <source>
        <dbReference type="SMART" id="SM00474"/>
    </source>
</evidence>
<dbReference type="InterPro" id="IPR012337">
    <property type="entry name" value="RNaseH-like_sf"/>
</dbReference>
<comment type="subcellular location">
    <subcellularLocation>
        <location evidence="1">Nucleus</location>
    </subcellularLocation>
</comment>
<feature type="domain" description="3'-5' exonuclease" evidence="11">
    <location>
        <begin position="126"/>
        <end position="300"/>
    </location>
</feature>
<dbReference type="EMBL" id="KV425901">
    <property type="protein sequence ID" value="KZW00383.1"/>
    <property type="molecule type" value="Genomic_DNA"/>
</dbReference>